<dbReference type="InterPro" id="IPR020019">
    <property type="entry name" value="AcTrfase_PglD-like"/>
</dbReference>
<dbReference type="InterPro" id="IPR050179">
    <property type="entry name" value="Trans_hexapeptide_repeat"/>
</dbReference>
<dbReference type="InterPro" id="IPR001451">
    <property type="entry name" value="Hexapep"/>
</dbReference>
<name>A0ABS8IMZ9_9BURK</name>
<evidence type="ECO:0000313" key="3">
    <source>
        <dbReference type="Proteomes" id="UP001198701"/>
    </source>
</evidence>
<dbReference type="CDD" id="cd03360">
    <property type="entry name" value="LbH_AT_putative"/>
    <property type="match status" value="1"/>
</dbReference>
<dbReference type="Gene3D" id="2.160.10.10">
    <property type="entry name" value="Hexapeptide repeat proteins"/>
    <property type="match status" value="1"/>
</dbReference>
<keyword evidence="2" id="KW-0808">Transferase</keyword>
<proteinExistence type="inferred from homology"/>
<comment type="similarity">
    <text evidence="1">Belongs to the transferase hexapeptide repeat family.</text>
</comment>
<dbReference type="SUPFAM" id="SSF51161">
    <property type="entry name" value="Trimeric LpxA-like enzymes"/>
    <property type="match status" value="1"/>
</dbReference>
<dbReference type="Pfam" id="PF00132">
    <property type="entry name" value="Hexapep"/>
    <property type="match status" value="1"/>
</dbReference>
<gene>
    <name evidence="2" type="ORF">LMJ30_03185</name>
</gene>
<keyword evidence="3" id="KW-1185">Reference proteome</keyword>
<comment type="caution">
    <text evidence="2">The sequence shown here is derived from an EMBL/GenBank/DDBJ whole genome shotgun (WGS) entry which is preliminary data.</text>
</comment>
<dbReference type="GO" id="GO:0016740">
    <property type="term" value="F:transferase activity"/>
    <property type="evidence" value="ECO:0007669"/>
    <property type="project" value="UniProtKB-KW"/>
</dbReference>
<dbReference type="InterPro" id="IPR011004">
    <property type="entry name" value="Trimer_LpxA-like_sf"/>
</dbReference>
<dbReference type="EMBL" id="JAJHPV010000004">
    <property type="protein sequence ID" value="MCC6069965.1"/>
    <property type="molecule type" value="Genomic_DNA"/>
</dbReference>
<dbReference type="PANTHER" id="PTHR43300:SF4">
    <property type="entry name" value="ACYL-[ACYL-CARRIER-PROTEIN]--UDP-N-ACETYLGLUCOSAMINE O-ACYLTRANSFERASE"/>
    <property type="match status" value="1"/>
</dbReference>
<accession>A0ABS8IMZ9</accession>
<dbReference type="Proteomes" id="UP001198701">
    <property type="component" value="Unassembled WGS sequence"/>
</dbReference>
<sequence length="224" mass="24315">MKPLILFGAGKIADVLLYFFQHQSERKVVACTVDAPYAPGKEWQGLPVVPFDAIAAQYPPEQYDMFIAVGYQDMNDLRKKKCAEARALGYTLASYIDPGTPSDLVHGDNCFVMNQALVHPRVALGNNVFVWSGAMVGHHSAIGDNCWLTSCTNISGAVTVGANCFFAVNSTVGHGVTMGEECFVGANALVTKSAERGAVFVEGNTPQLRLDSRQFLRMSRFSNL</sequence>
<protein>
    <submittedName>
        <fullName evidence="2">Transferase</fullName>
    </submittedName>
</protein>
<evidence type="ECO:0000313" key="2">
    <source>
        <dbReference type="EMBL" id="MCC6069965.1"/>
    </source>
</evidence>
<dbReference type="RefSeq" id="WP_229430889.1">
    <property type="nucleotide sequence ID" value="NZ_JAJHPV010000004.1"/>
</dbReference>
<dbReference type="PANTHER" id="PTHR43300">
    <property type="entry name" value="ACETYLTRANSFERASE"/>
    <property type="match status" value="1"/>
</dbReference>
<evidence type="ECO:0000256" key="1">
    <source>
        <dbReference type="ARBA" id="ARBA00007274"/>
    </source>
</evidence>
<organism evidence="2 3">
    <name type="scientific">Massilia agrisoli</name>
    <dbReference type="NCBI Taxonomy" id="2892444"/>
    <lineage>
        <taxon>Bacteria</taxon>
        <taxon>Pseudomonadati</taxon>
        <taxon>Pseudomonadota</taxon>
        <taxon>Betaproteobacteria</taxon>
        <taxon>Burkholderiales</taxon>
        <taxon>Oxalobacteraceae</taxon>
        <taxon>Telluria group</taxon>
        <taxon>Massilia</taxon>
    </lineage>
</organism>
<dbReference type="Gene3D" id="3.40.50.20">
    <property type="match status" value="1"/>
</dbReference>
<dbReference type="Pfam" id="PF14602">
    <property type="entry name" value="Hexapep_2"/>
    <property type="match status" value="1"/>
</dbReference>
<reference evidence="2 3" key="1">
    <citation type="submission" date="2021-11" db="EMBL/GenBank/DDBJ databases">
        <authorList>
            <person name="Huq M.A."/>
        </authorList>
    </citation>
    <scope>NUCLEOTIDE SEQUENCE [LARGE SCALE GENOMIC DNA]</scope>
    <source>
        <strain evidence="2 3">MAHUQ-52</strain>
    </source>
</reference>